<evidence type="ECO:0000313" key="2">
    <source>
        <dbReference type="EMBL" id="PMD04238.1"/>
    </source>
</evidence>
<evidence type="ECO:0000256" key="1">
    <source>
        <dbReference type="ARBA" id="ARBA00023186"/>
    </source>
</evidence>
<reference evidence="2 3" key="1">
    <citation type="submission" date="2017-09" db="EMBL/GenBank/DDBJ databases">
        <title>Bacterial strain isolated from the female urinary microbiota.</title>
        <authorList>
            <person name="Thomas-White K."/>
            <person name="Kumar N."/>
            <person name="Forster S."/>
            <person name="Putonti C."/>
            <person name="Lawley T."/>
            <person name="Wolfe A.J."/>
        </authorList>
    </citation>
    <scope>NUCLEOTIDE SEQUENCE [LARGE SCALE GENOMIC DNA]</scope>
    <source>
        <strain evidence="2 3">UMB1301</strain>
    </source>
</reference>
<dbReference type="GO" id="GO:0000774">
    <property type="term" value="F:adenyl-nucleotide exchange factor activity"/>
    <property type="evidence" value="ECO:0007669"/>
    <property type="project" value="InterPro"/>
</dbReference>
<name>A0A2N6VJL9_9MICO</name>
<dbReference type="GO" id="GO:0051087">
    <property type="term" value="F:protein-folding chaperone binding"/>
    <property type="evidence" value="ECO:0007669"/>
    <property type="project" value="InterPro"/>
</dbReference>
<accession>A0A2N6VJL9</accession>
<comment type="caution">
    <text evidence="2">The sequence shown here is derived from an EMBL/GenBank/DDBJ whole genome shotgun (WGS) entry which is preliminary data.</text>
</comment>
<dbReference type="Pfam" id="PF01025">
    <property type="entry name" value="GrpE"/>
    <property type="match status" value="1"/>
</dbReference>
<gene>
    <name evidence="2" type="primary">grpE</name>
    <name evidence="2" type="ORF">CJ199_13220</name>
</gene>
<sequence>TVFMVMQPGYKIGERVIRAARVGVHLPEA</sequence>
<dbReference type="EMBL" id="PNHK01000239">
    <property type="protein sequence ID" value="PMD04238.1"/>
    <property type="molecule type" value="Genomic_DNA"/>
</dbReference>
<evidence type="ECO:0000313" key="3">
    <source>
        <dbReference type="Proteomes" id="UP000235598"/>
    </source>
</evidence>
<organism evidence="2 3">
    <name type="scientific">Brevibacterium paucivorans</name>
    <dbReference type="NCBI Taxonomy" id="170994"/>
    <lineage>
        <taxon>Bacteria</taxon>
        <taxon>Bacillati</taxon>
        <taxon>Actinomycetota</taxon>
        <taxon>Actinomycetes</taxon>
        <taxon>Micrococcales</taxon>
        <taxon>Brevibacteriaceae</taxon>
        <taxon>Brevibacterium</taxon>
    </lineage>
</organism>
<feature type="non-terminal residue" evidence="2">
    <location>
        <position position="1"/>
    </location>
</feature>
<dbReference type="InterPro" id="IPR009012">
    <property type="entry name" value="GrpE_head"/>
</dbReference>
<dbReference type="GO" id="GO:0042803">
    <property type="term" value="F:protein homodimerization activity"/>
    <property type="evidence" value="ECO:0007669"/>
    <property type="project" value="InterPro"/>
</dbReference>
<dbReference type="GO" id="GO:0006457">
    <property type="term" value="P:protein folding"/>
    <property type="evidence" value="ECO:0007669"/>
    <property type="project" value="InterPro"/>
</dbReference>
<dbReference type="Proteomes" id="UP000235598">
    <property type="component" value="Unassembled WGS sequence"/>
</dbReference>
<proteinExistence type="predicted"/>
<dbReference type="InterPro" id="IPR000740">
    <property type="entry name" value="GrpE"/>
</dbReference>
<keyword evidence="1" id="KW-0143">Chaperone</keyword>
<dbReference type="AlphaFoldDB" id="A0A2N6VJL9"/>
<dbReference type="Gene3D" id="2.30.22.10">
    <property type="entry name" value="Head domain of nucleotide exchange factor GrpE"/>
    <property type="match status" value="1"/>
</dbReference>
<dbReference type="SUPFAM" id="SSF51064">
    <property type="entry name" value="Head domain of nucleotide exchange factor GrpE"/>
    <property type="match status" value="1"/>
</dbReference>
<protein>
    <submittedName>
        <fullName evidence="2">Nucleotide exchange factor GrpE</fullName>
    </submittedName>
</protein>